<evidence type="ECO:0000313" key="2">
    <source>
        <dbReference type="EMBL" id="CAK4000185.1"/>
    </source>
</evidence>
<feature type="region of interest" description="Disordered" evidence="1">
    <location>
        <begin position="996"/>
        <end position="1209"/>
    </location>
</feature>
<protein>
    <submittedName>
        <fullName evidence="2">Uncharacterized protein</fullName>
    </submittedName>
</protein>
<feature type="region of interest" description="Disordered" evidence="1">
    <location>
        <begin position="1"/>
        <end position="278"/>
    </location>
</feature>
<feature type="compositionally biased region" description="Polar residues" evidence="1">
    <location>
        <begin position="96"/>
        <end position="110"/>
    </location>
</feature>
<keyword evidence="3" id="KW-1185">Reference proteome</keyword>
<feature type="compositionally biased region" description="Basic and acidic residues" evidence="1">
    <location>
        <begin position="575"/>
        <end position="591"/>
    </location>
</feature>
<feature type="compositionally biased region" description="Polar residues" evidence="1">
    <location>
        <begin position="812"/>
        <end position="828"/>
    </location>
</feature>
<feature type="region of interest" description="Disordered" evidence="1">
    <location>
        <begin position="343"/>
        <end position="379"/>
    </location>
</feature>
<dbReference type="EMBL" id="CAVMBE010000021">
    <property type="protein sequence ID" value="CAK4000185.1"/>
    <property type="molecule type" value="Genomic_DNA"/>
</dbReference>
<feature type="compositionally biased region" description="Low complexity" evidence="1">
    <location>
        <begin position="155"/>
        <end position="166"/>
    </location>
</feature>
<feature type="region of interest" description="Disordered" evidence="1">
    <location>
        <begin position="1282"/>
        <end position="1301"/>
    </location>
</feature>
<feature type="compositionally biased region" description="Polar residues" evidence="1">
    <location>
        <begin position="181"/>
        <end position="194"/>
    </location>
</feature>
<sequence length="2014" mass="215902">MFSRRAPHHTRTRSTSNYSPNVPPAAAPSSSFAHAYGHGNRAASQSSVEPPLVSPLQMTFDFELDVPPPSSPQRSLPSPPSSSIAESPARPKTSHGVPSSESNAKWSSLQPPMLPPIPRVASQNNSTRSRSNSAGSEEQDAKRKGKARDETDNISLSSKKSALKARLSFEHPLELMPPLSRPTTAGGSTISDRPQTAGRAAFSNHSTPNMESSLFPSKNNTPVLGQVPTMPAMSRQFIDSRDRPYSQPTQKPFAMQHNHSSPNLRGPQSGVTNPSPIASAARNWTRPQASMHNLSQKSNGTTARPSTQASALAENSSSPAITIGTPYNATADSFPLPQLVKTRPKTQGQTATVAGVSVPTHYTHGAKNGQKPNESKRKTRLLNPLSLLQRRRSNQDPELAEVERSQRQAQAQALARQRDVVTSGVYKPPPDFDPRIKGNVVHDFSAPRGKRNTFDERDVSVSPYGVQGSSAISSPSTPGYPPRNTSLHNRDEGAGGSQKRSTHTPVFMEHLSENPEAASRISSIHAENLENKDFLQRASKNSSVTTYSQESAVLPPFARRSQNLDPMQASFYNDDESKSSSDPPSDKERHSTLSTSGQVSPINGRGSRPDVEARATFSPVSPNSEGKLGTDAAKTRSQYRPLSDVSGVPSQDDSNRPMSQVSKVSSLDKQSKHLSDATARPESVVLAPPAIDTIAEGSSENSPLDVPSRQASSLEPQVLAQAVSFGNPGTPSPVHSTGLQPIQGRSAETSPATQSLLERTANMSTPDRTPEPELVESIQFRPSKDQPKLVEKRASAVGHSRKASNGPKHHASNASRFSFQYGTESAAQEQALEDKHRKMSSREIAQTAPRGRSPEEDDEDDYFDEDAMDDMDEMEMQASQHPSTSGEHLNLPMQSSMYLQKARQALQLPDSDDGSVYDEEVPNVTREEELPYPDHPAWRTHSALWNDSRHNSYQTADGYWRGSTIDRYMRDSYMPGHAAGLGIDPTHLFANNAGEHQNEHLSPNDKVPGSNRSSGPRSNIYMQPQAAQQSTTIPSSRDGPPVPARDSGNSERNRAASGISFASGALAAATATATEKPSVTTDEDHGASDRARHLSDMSYSTASDDARSSRAAISSANVTVNAVGRESGMSQRSGGLASPLSSPQFEEDTLASLEGDKTQRNDSADSSADAISLASPKEDTLVGRSNTAHSEDDVDSNDAFSLASPDKAKSTLAHRSVASGMSLESFARDGSSRVGIPASQTGVPGQLGTTDALSSASNNLITSNSSGLGTFSGFDFQNSPPAVRGSEHFSHEGGTLGSPHALGSLRAAKKAQESLGSRGQGKQSDAQEIASATSVSSRKQEAGNLSNTFGGFVFDEQSESPPGRSGNEIYNSIVSHSSRASAGTEGQIRTGKHHELSQFSSGDRAVSPTGGINSFGGFDFGNKDRNFTVNPSQTGDLQKTYETGSDDMYFDDGNFAEDINGSHRESIDENAFDDDAFLARPGMFNGGVNHRRDRSSAAFTVNSLGSEGPYPSFAIPNAARASARLSSMMLEDLPLLDADTAKFIPQRNPSEDMKRLGMSKKVPPVPVPESDKEAFNRMQASLQSYHATLADAANRAAAEGRFLRAPSNATSGSTRVVEDNKSQSFQDDRSIYDDKSIYSNDESCGKIAMPYANGNEGLGRSNTAFSHLTHTTNYSPPKMSFDFGFDQPLDDDYDDAGSFENDEDLVAAANAEVLASDDEGFYGQEFDFYGRPRANSGDLAAINGGFFGQDGDDGLIRNKSLKEPNLTPITERSEFSTRNSFIGLGMSGPFGPASASAYGPHSPALARMPMMPLYDTEVTSFDELRKLKANTFSGGGGSNSSLHSQSNRSSQQSLQAAFSPVISTKPQMASPQGYFGGTPMQFGYSTDSNGSNSNPNSARPISNQNSQDSPRSTASSNGLPFAMDVDSTPKRNTGSAEPPTTARKVPPSQHSQGQSNGNIETHSRNGSGADSVTYVREPDPENNGRPRWVLERRRTSEQGNLELIGRELVQGGWI</sequence>
<feature type="region of interest" description="Disordered" evidence="1">
    <location>
        <begin position="543"/>
        <end position="867"/>
    </location>
</feature>
<feature type="region of interest" description="Disordered" evidence="1">
    <location>
        <begin position="1549"/>
        <end position="1570"/>
    </location>
</feature>
<feature type="compositionally biased region" description="Basic and acidic residues" evidence="1">
    <location>
        <begin position="139"/>
        <end position="151"/>
    </location>
</feature>
<feature type="compositionally biased region" description="Polar residues" evidence="1">
    <location>
        <begin position="1883"/>
        <end position="1918"/>
    </location>
</feature>
<feature type="compositionally biased region" description="Low complexity" evidence="1">
    <location>
        <begin position="1055"/>
        <end position="1074"/>
    </location>
</feature>
<organism evidence="2 3">
    <name type="scientific">Lecanosticta acicola</name>
    <dbReference type="NCBI Taxonomy" id="111012"/>
    <lineage>
        <taxon>Eukaryota</taxon>
        <taxon>Fungi</taxon>
        <taxon>Dikarya</taxon>
        <taxon>Ascomycota</taxon>
        <taxon>Pezizomycotina</taxon>
        <taxon>Dothideomycetes</taxon>
        <taxon>Dothideomycetidae</taxon>
        <taxon>Mycosphaerellales</taxon>
        <taxon>Mycosphaerellaceae</taxon>
        <taxon>Lecanosticta</taxon>
    </lineage>
</organism>
<feature type="compositionally biased region" description="Basic and acidic residues" evidence="1">
    <location>
        <begin position="1976"/>
        <end position="1986"/>
    </location>
</feature>
<feature type="compositionally biased region" description="Polar residues" evidence="1">
    <location>
        <begin position="727"/>
        <end position="740"/>
    </location>
</feature>
<feature type="region of interest" description="Disordered" evidence="1">
    <location>
        <begin position="1307"/>
        <end position="1370"/>
    </location>
</feature>
<feature type="compositionally biased region" description="Polar residues" evidence="1">
    <location>
        <begin position="1861"/>
        <end position="1870"/>
    </location>
</feature>
<feature type="compositionally biased region" description="Basic residues" evidence="1">
    <location>
        <begin position="1"/>
        <end position="12"/>
    </location>
</feature>
<feature type="region of interest" description="Disordered" evidence="1">
    <location>
        <begin position="414"/>
        <end position="502"/>
    </location>
</feature>
<feature type="compositionally biased region" description="Basic and acidic residues" evidence="1">
    <location>
        <begin position="1154"/>
        <end position="1163"/>
    </location>
</feature>
<feature type="compositionally biased region" description="Basic and acidic residues" evidence="1">
    <location>
        <begin position="1616"/>
        <end position="1626"/>
    </location>
</feature>
<feature type="compositionally biased region" description="Polar residues" evidence="1">
    <location>
        <begin position="1948"/>
        <end position="1970"/>
    </location>
</feature>
<feature type="compositionally biased region" description="Polar residues" evidence="1">
    <location>
        <begin position="203"/>
        <end position="223"/>
    </location>
</feature>
<evidence type="ECO:0000313" key="3">
    <source>
        <dbReference type="Proteomes" id="UP001296104"/>
    </source>
</evidence>
<reference evidence="2" key="1">
    <citation type="submission" date="2023-11" db="EMBL/GenBank/DDBJ databases">
        <authorList>
            <person name="Alioto T."/>
            <person name="Alioto T."/>
            <person name="Gomez Garrido J."/>
        </authorList>
    </citation>
    <scope>NUCLEOTIDE SEQUENCE</scope>
</reference>
<feature type="compositionally biased region" description="Basic and acidic residues" evidence="1">
    <location>
        <begin position="1082"/>
        <end position="1095"/>
    </location>
</feature>
<feature type="compositionally biased region" description="Basic and acidic residues" evidence="1">
    <location>
        <begin position="782"/>
        <end position="794"/>
    </location>
</feature>
<feature type="compositionally biased region" description="Basic residues" evidence="1">
    <location>
        <begin position="799"/>
        <end position="811"/>
    </location>
</feature>
<comment type="caution">
    <text evidence="2">The sequence shown here is derived from an EMBL/GenBank/DDBJ whole genome shotgun (WGS) entry which is preliminary data.</text>
</comment>
<feature type="region of interest" description="Disordered" evidence="1">
    <location>
        <begin position="1832"/>
        <end position="1986"/>
    </location>
</feature>
<name>A0AAI9EA83_9PEZI</name>
<feature type="compositionally biased region" description="Low complexity" evidence="1">
    <location>
        <begin position="72"/>
        <end position="88"/>
    </location>
</feature>
<feature type="compositionally biased region" description="Polar residues" evidence="1">
    <location>
        <begin position="467"/>
        <end position="487"/>
    </location>
</feature>
<feature type="compositionally biased region" description="Low complexity" evidence="1">
    <location>
        <begin position="1839"/>
        <end position="1855"/>
    </location>
</feature>
<feature type="compositionally biased region" description="Polar residues" evidence="1">
    <location>
        <begin position="1010"/>
        <end position="1035"/>
    </location>
</feature>
<feature type="compositionally biased region" description="Low complexity" evidence="1">
    <location>
        <begin position="121"/>
        <end position="136"/>
    </location>
</feature>
<feature type="compositionally biased region" description="Acidic residues" evidence="1">
    <location>
        <begin position="855"/>
        <end position="867"/>
    </location>
</feature>
<gene>
    <name evidence="2" type="ORF">LECACI_7A004160</name>
</gene>
<accession>A0AAI9EA83</accession>
<feature type="compositionally biased region" description="Polar residues" evidence="1">
    <location>
        <begin position="1314"/>
        <end position="1349"/>
    </location>
</feature>
<feature type="compositionally biased region" description="Polar residues" evidence="1">
    <location>
        <begin position="1128"/>
        <end position="1144"/>
    </location>
</feature>
<dbReference type="Proteomes" id="UP001296104">
    <property type="component" value="Unassembled WGS sequence"/>
</dbReference>
<feature type="compositionally biased region" description="Polar residues" evidence="1">
    <location>
        <begin position="648"/>
        <end position="668"/>
    </location>
</feature>
<feature type="compositionally biased region" description="Low complexity" evidence="1">
    <location>
        <begin position="1164"/>
        <end position="1175"/>
    </location>
</feature>
<feature type="region of interest" description="Disordered" evidence="1">
    <location>
        <begin position="1604"/>
        <end position="1626"/>
    </location>
</feature>
<feature type="compositionally biased region" description="Low complexity" evidence="1">
    <location>
        <begin position="1098"/>
        <end position="1116"/>
    </location>
</feature>
<feature type="compositionally biased region" description="Polar residues" evidence="1">
    <location>
        <begin position="592"/>
        <end position="601"/>
    </location>
</feature>
<proteinExistence type="predicted"/>
<feature type="compositionally biased region" description="Polar residues" evidence="1">
    <location>
        <begin position="746"/>
        <end position="767"/>
    </location>
</feature>
<evidence type="ECO:0000256" key="1">
    <source>
        <dbReference type="SAM" id="MobiDB-lite"/>
    </source>
</evidence>
<feature type="region of interest" description="Disordered" evidence="1">
    <location>
        <begin position="291"/>
        <end position="318"/>
    </location>
</feature>